<feature type="compositionally biased region" description="Basic and acidic residues" evidence="1">
    <location>
        <begin position="51"/>
        <end position="65"/>
    </location>
</feature>
<evidence type="ECO:0000313" key="2">
    <source>
        <dbReference type="EMBL" id="CAD8703004.1"/>
    </source>
</evidence>
<evidence type="ECO:0000256" key="1">
    <source>
        <dbReference type="SAM" id="MobiDB-lite"/>
    </source>
</evidence>
<sequence length="185" mass="20299">MSAGRTCASQLPSLRPHPAVPRSRTNGGGNGTAGRTSIRRRFLQLLKNRPGRSDGDRCGIGEVKGRGSTSPPPPPWTIMEWDLILFPDDLDAGPGGWSVGKVEEIRAEDGECVCQPLFMERETGVWLESHARTLTTVRLSEVRALGDCAYAQRMAPDRVSNPHGEHAEDFWEIVAELPDGVRRSE</sequence>
<dbReference type="AlphaFoldDB" id="A0A7S0SCG0"/>
<organism evidence="2">
    <name type="scientific">Mantoniella antarctica</name>
    <dbReference type="NCBI Taxonomy" id="81844"/>
    <lineage>
        <taxon>Eukaryota</taxon>
        <taxon>Viridiplantae</taxon>
        <taxon>Chlorophyta</taxon>
        <taxon>Mamiellophyceae</taxon>
        <taxon>Mamiellales</taxon>
        <taxon>Mamiellaceae</taxon>
        <taxon>Mantoniella</taxon>
    </lineage>
</organism>
<proteinExistence type="predicted"/>
<name>A0A7S0SCG0_9CHLO</name>
<accession>A0A7S0SCG0</accession>
<feature type="region of interest" description="Disordered" evidence="1">
    <location>
        <begin position="1"/>
        <end position="74"/>
    </location>
</feature>
<gene>
    <name evidence="2" type="ORF">MANT1106_LOCUS5686</name>
</gene>
<protein>
    <submittedName>
        <fullName evidence="2">Uncharacterized protein</fullName>
    </submittedName>
</protein>
<reference evidence="2" key="1">
    <citation type="submission" date="2021-01" db="EMBL/GenBank/DDBJ databases">
        <authorList>
            <person name="Corre E."/>
            <person name="Pelletier E."/>
            <person name="Niang G."/>
            <person name="Scheremetjew M."/>
            <person name="Finn R."/>
            <person name="Kale V."/>
            <person name="Holt S."/>
            <person name="Cochrane G."/>
            <person name="Meng A."/>
            <person name="Brown T."/>
            <person name="Cohen L."/>
        </authorList>
    </citation>
    <scope>NUCLEOTIDE SEQUENCE</scope>
    <source>
        <strain evidence="2">SL-175</strain>
    </source>
</reference>
<dbReference type="EMBL" id="HBFC01009780">
    <property type="protein sequence ID" value="CAD8703004.1"/>
    <property type="molecule type" value="Transcribed_RNA"/>
</dbReference>